<dbReference type="PANTHER" id="PTHR34219:SF3">
    <property type="entry name" value="BLL7967 PROTEIN"/>
    <property type="match status" value="1"/>
</dbReference>
<feature type="transmembrane region" description="Helical" evidence="1">
    <location>
        <begin position="28"/>
        <end position="53"/>
    </location>
</feature>
<proteinExistence type="predicted"/>
<comment type="caution">
    <text evidence="2">The sequence shown here is derived from an EMBL/GenBank/DDBJ whole genome shotgun (WGS) entry which is preliminary data.</text>
</comment>
<dbReference type="Pfam" id="PF03929">
    <property type="entry name" value="PepSY_TM"/>
    <property type="match status" value="1"/>
</dbReference>
<dbReference type="PANTHER" id="PTHR34219">
    <property type="entry name" value="IRON-REGULATED INNER MEMBRANE PROTEIN-RELATED"/>
    <property type="match status" value="1"/>
</dbReference>
<keyword evidence="1" id="KW-1133">Transmembrane helix</keyword>
<organism evidence="2 3">
    <name type="scientific">Dyadobacter luteus</name>
    <dbReference type="NCBI Taxonomy" id="2259619"/>
    <lineage>
        <taxon>Bacteria</taxon>
        <taxon>Pseudomonadati</taxon>
        <taxon>Bacteroidota</taxon>
        <taxon>Cytophagia</taxon>
        <taxon>Cytophagales</taxon>
        <taxon>Spirosomataceae</taxon>
        <taxon>Dyadobacter</taxon>
    </lineage>
</organism>
<name>A0A3D8YFG0_9BACT</name>
<keyword evidence="1" id="KW-0812">Transmembrane</keyword>
<dbReference type="AlphaFoldDB" id="A0A3D8YFG0"/>
<keyword evidence="3" id="KW-1185">Reference proteome</keyword>
<evidence type="ECO:0000313" key="2">
    <source>
        <dbReference type="EMBL" id="REA63225.1"/>
    </source>
</evidence>
<evidence type="ECO:0000313" key="3">
    <source>
        <dbReference type="Proteomes" id="UP000256373"/>
    </source>
</evidence>
<protein>
    <submittedName>
        <fullName evidence="2">PepSY domain-containing protein</fullName>
    </submittedName>
</protein>
<gene>
    <name evidence="2" type="ORF">DSL64_06315</name>
</gene>
<dbReference type="OrthoDB" id="111691at2"/>
<accession>A0A3D8YFG0</accession>
<feature type="transmembrane region" description="Helical" evidence="1">
    <location>
        <begin position="357"/>
        <end position="378"/>
    </location>
</feature>
<dbReference type="Proteomes" id="UP000256373">
    <property type="component" value="Unassembled WGS sequence"/>
</dbReference>
<dbReference type="RefSeq" id="WP_115829813.1">
    <property type="nucleotide sequence ID" value="NZ_QNUL01000003.1"/>
</dbReference>
<keyword evidence="1" id="KW-0472">Membrane</keyword>
<feature type="transmembrane region" description="Helical" evidence="1">
    <location>
        <begin position="156"/>
        <end position="176"/>
    </location>
</feature>
<dbReference type="EMBL" id="QNUL01000003">
    <property type="protein sequence ID" value="REA63225.1"/>
    <property type="molecule type" value="Genomic_DNA"/>
</dbReference>
<dbReference type="InterPro" id="IPR005625">
    <property type="entry name" value="PepSY-ass_TM"/>
</dbReference>
<evidence type="ECO:0000256" key="1">
    <source>
        <dbReference type="SAM" id="Phobius"/>
    </source>
</evidence>
<sequence>MENPATPKEKRTIKTKSKPSWLRQFNDWFHLWIGIAAGIPVIIISLTGCVLVFESEIGAMLRTKYEVERPAGAHLLPPSVVRAKVLEQLPDMQIRRLWYYGEGKTVRLSPDNSDSLIFANPYTGKVLGMEDHEDIFEFFDEGHRHLWFSREVGSKIVGWSTAIFVVLTITGLVLWWPKNWTIRELKQAFTIKWSAKFKRVNYDLHNVLGFYSMIIALLMSFTGLMMSFRFVNKSVLDLLGGATDRGAEVTAIEAGPTTVPVTMEGKVDLVWKLVTTEIGEFKKDEISIHFPKEDAKWIYACTDMYEGTWRELNFDVNTLALLSNSHAKISEDTPANWMRRSNLSLHVGTFGGLFTKWIFFFASLICGTLPITGFYIWWGKRKKKTGRKVRTSAAG</sequence>
<feature type="transmembrane region" description="Helical" evidence="1">
    <location>
        <begin position="208"/>
        <end position="231"/>
    </location>
</feature>
<reference evidence="2 3" key="1">
    <citation type="submission" date="2018-07" db="EMBL/GenBank/DDBJ databases">
        <title>Dyadobacter roseus sp. nov., isolated from rose rhizosphere soil.</title>
        <authorList>
            <person name="Chen L."/>
        </authorList>
    </citation>
    <scope>NUCLEOTIDE SEQUENCE [LARGE SCALE GENOMIC DNA]</scope>
    <source>
        <strain evidence="2 3">RS19</strain>
    </source>
</reference>